<accession>A0A2U1E3I2</accession>
<reference evidence="10 11" key="1">
    <citation type="submission" date="2018-04" db="EMBL/GenBank/DDBJ databases">
        <title>Genomic Encyclopedia of Type Strains, Phase IV (KMG-IV): sequencing the most valuable type-strain genomes for metagenomic binning, comparative biology and taxonomic classification.</title>
        <authorList>
            <person name="Goeker M."/>
        </authorList>
    </citation>
    <scope>NUCLEOTIDE SEQUENCE [LARGE SCALE GENOMIC DNA]</scope>
    <source>
        <strain evidence="10 11">DSM 20705</strain>
    </source>
</reference>
<dbReference type="InterPro" id="IPR008991">
    <property type="entry name" value="Translation_prot_SH3-like_sf"/>
</dbReference>
<keyword evidence="11" id="KW-1185">Reference proteome</keyword>
<dbReference type="GO" id="GO:0031564">
    <property type="term" value="P:transcription antitermination"/>
    <property type="evidence" value="ECO:0007669"/>
    <property type="project" value="UniProtKB-UniRule"/>
</dbReference>
<dbReference type="Gene3D" id="3.30.70.940">
    <property type="entry name" value="NusG, N-terminal domain"/>
    <property type="match status" value="1"/>
</dbReference>
<dbReference type="InterPro" id="IPR005824">
    <property type="entry name" value="KOW"/>
</dbReference>
<evidence type="ECO:0000259" key="8">
    <source>
        <dbReference type="SMART" id="SM00738"/>
    </source>
</evidence>
<dbReference type="PANTHER" id="PTHR30265">
    <property type="entry name" value="RHO-INTERACTING TRANSCRIPTION TERMINATION FACTOR NUSG"/>
    <property type="match status" value="1"/>
</dbReference>
<dbReference type="SUPFAM" id="SSF82679">
    <property type="entry name" value="N-utilization substance G protein NusG, N-terminal domain"/>
    <property type="match status" value="1"/>
</dbReference>
<comment type="function">
    <text evidence="5 7">Participates in transcription elongation, termination and antitermination.</text>
</comment>
<evidence type="ECO:0000259" key="9">
    <source>
        <dbReference type="SMART" id="SM00739"/>
    </source>
</evidence>
<dbReference type="InterPro" id="IPR036735">
    <property type="entry name" value="NGN_dom_sf"/>
</dbReference>
<evidence type="ECO:0000256" key="6">
    <source>
        <dbReference type="NCBIfam" id="TIGR00922"/>
    </source>
</evidence>
<dbReference type="AlphaFoldDB" id="A0A2U1E3I2"/>
<keyword evidence="2 5" id="KW-0889">Transcription antitermination</keyword>
<dbReference type="EMBL" id="QEKV01000005">
    <property type="protein sequence ID" value="PVY94402.1"/>
    <property type="molecule type" value="Genomic_DNA"/>
</dbReference>
<dbReference type="GO" id="GO:0005829">
    <property type="term" value="C:cytosol"/>
    <property type="evidence" value="ECO:0007669"/>
    <property type="project" value="TreeGrafter"/>
</dbReference>
<dbReference type="SMART" id="SM00739">
    <property type="entry name" value="KOW"/>
    <property type="match status" value="1"/>
</dbReference>
<dbReference type="InterPro" id="IPR047050">
    <property type="entry name" value="NGN"/>
</dbReference>
<gene>
    <name evidence="5" type="primary">nusG</name>
    <name evidence="10" type="ORF">C7381_105108</name>
</gene>
<dbReference type="Pfam" id="PF00467">
    <property type="entry name" value="KOW"/>
    <property type="match status" value="1"/>
</dbReference>
<dbReference type="PRINTS" id="PR00338">
    <property type="entry name" value="NUSGTNSCPFCT"/>
</dbReference>
<dbReference type="GO" id="GO:0006354">
    <property type="term" value="P:DNA-templated transcription elongation"/>
    <property type="evidence" value="ECO:0007669"/>
    <property type="project" value="UniProtKB-UniRule"/>
</dbReference>
<dbReference type="NCBIfam" id="TIGR00922">
    <property type="entry name" value="nusG"/>
    <property type="match status" value="1"/>
</dbReference>
<evidence type="ECO:0000256" key="2">
    <source>
        <dbReference type="ARBA" id="ARBA00022814"/>
    </source>
</evidence>
<sequence length="177" mass="20190">MTDDRKKDAKWYVVHTYSGHENKVKATLEKMVENRGHIDDIYDIVVPMENYYDKDNPGKVKQRKSYPGYVLINMVVDDDSWYLVRNTRGVTGFVGPGGKPVALTDRELKGLGMVDQIEKKPVDVKAGDRVLIMSGAMRDQVATVQSVDEKTRRLTVFVEMFGRQTGTELDFDQIEKI</sequence>
<comment type="caution">
    <text evidence="10">The sequence shown here is derived from an EMBL/GenBank/DDBJ whole genome shotgun (WGS) entry which is preliminary data.</text>
</comment>
<dbReference type="CDD" id="cd09891">
    <property type="entry name" value="NGN_Bact_1"/>
    <property type="match status" value="1"/>
</dbReference>
<dbReference type="RefSeq" id="WP_034547218.1">
    <property type="nucleotide sequence ID" value="NZ_CAUPJO010000008.1"/>
</dbReference>
<dbReference type="SMART" id="SM00738">
    <property type="entry name" value="NGN"/>
    <property type="match status" value="1"/>
</dbReference>
<evidence type="ECO:0000256" key="1">
    <source>
        <dbReference type="ARBA" id="ARBA00022472"/>
    </source>
</evidence>
<dbReference type="GO" id="GO:0006353">
    <property type="term" value="P:DNA-templated transcription termination"/>
    <property type="evidence" value="ECO:0007669"/>
    <property type="project" value="UniProtKB-UniRule"/>
</dbReference>
<dbReference type="Pfam" id="PF02357">
    <property type="entry name" value="NusG"/>
    <property type="match status" value="1"/>
</dbReference>
<dbReference type="InterPro" id="IPR043425">
    <property type="entry name" value="NusG-like"/>
</dbReference>
<dbReference type="InterPro" id="IPR006645">
    <property type="entry name" value="NGN-like_dom"/>
</dbReference>
<feature type="domain" description="KOW" evidence="9">
    <location>
        <begin position="123"/>
        <end position="150"/>
    </location>
</feature>
<name>A0A2U1E3I2_9FIRM</name>
<dbReference type="InterPro" id="IPR014722">
    <property type="entry name" value="Rib_uL2_dom2"/>
</dbReference>
<dbReference type="GO" id="GO:0032784">
    <property type="term" value="P:regulation of DNA-templated transcription elongation"/>
    <property type="evidence" value="ECO:0007669"/>
    <property type="project" value="InterPro"/>
</dbReference>
<dbReference type="CDD" id="cd06091">
    <property type="entry name" value="KOW_NusG"/>
    <property type="match status" value="1"/>
</dbReference>
<comment type="similarity">
    <text evidence="5 7">Belongs to the NusG family.</text>
</comment>
<dbReference type="Proteomes" id="UP000245793">
    <property type="component" value="Unassembled WGS sequence"/>
</dbReference>
<evidence type="ECO:0000256" key="5">
    <source>
        <dbReference type="HAMAP-Rule" id="MF_00948"/>
    </source>
</evidence>
<protein>
    <recommendedName>
        <fullName evidence="5 6">Transcription termination/antitermination protein NusG</fullName>
    </recommendedName>
</protein>
<keyword evidence="3 5" id="KW-0805">Transcription regulation</keyword>
<evidence type="ECO:0000313" key="11">
    <source>
        <dbReference type="Proteomes" id="UP000245793"/>
    </source>
</evidence>
<organism evidence="10 11">
    <name type="scientific">Ezakiella coagulans</name>
    <dbReference type="NCBI Taxonomy" id="46507"/>
    <lineage>
        <taxon>Bacteria</taxon>
        <taxon>Bacillati</taxon>
        <taxon>Bacillota</taxon>
        <taxon>Tissierellia</taxon>
        <taxon>Ezakiella</taxon>
    </lineage>
</organism>
<keyword evidence="1 5" id="KW-0806">Transcription termination</keyword>
<evidence type="ECO:0000313" key="10">
    <source>
        <dbReference type="EMBL" id="PVY94402.1"/>
    </source>
</evidence>
<dbReference type="PANTHER" id="PTHR30265:SF2">
    <property type="entry name" value="TRANSCRIPTION TERMINATION_ANTITERMINATION PROTEIN NUSG"/>
    <property type="match status" value="1"/>
</dbReference>
<dbReference type="Gene3D" id="2.30.30.30">
    <property type="match status" value="1"/>
</dbReference>
<evidence type="ECO:0000256" key="4">
    <source>
        <dbReference type="ARBA" id="ARBA00023163"/>
    </source>
</evidence>
<dbReference type="InterPro" id="IPR001062">
    <property type="entry name" value="Transcrpt_antiterm_NusG"/>
</dbReference>
<dbReference type="SUPFAM" id="SSF50104">
    <property type="entry name" value="Translation proteins SH3-like domain"/>
    <property type="match status" value="1"/>
</dbReference>
<keyword evidence="4 5" id="KW-0804">Transcription</keyword>
<dbReference type="HAMAP" id="MF_00948">
    <property type="entry name" value="NusG"/>
    <property type="match status" value="1"/>
</dbReference>
<proteinExistence type="inferred from homology"/>
<evidence type="ECO:0000256" key="3">
    <source>
        <dbReference type="ARBA" id="ARBA00023015"/>
    </source>
</evidence>
<feature type="domain" description="NusG-like N-terminal" evidence="8">
    <location>
        <begin position="8"/>
        <end position="115"/>
    </location>
</feature>
<evidence type="ECO:0000256" key="7">
    <source>
        <dbReference type="RuleBase" id="RU000538"/>
    </source>
</evidence>